<sequence length="306" mass="34273">MSAQVDVCKHCIPCAQINAPHKSIKGLLPLRTMPGPWQRIFIDYIEGLPRTPGGATYALVIVDAFSKWVEVFPVTNANAVTTAKKLLTVCASHGIPEAIESDRGSHFDNQVMRVFLQALGIHHHLHIPYRPQASGQVEHMNRTLKSALKKMCVDNGRNWAENLPAVLMAVRSRPLPGIGYSPFEIMTGRSMNLPENLLLAPPLAWEHSLIIQSKFVEQVMKVIREMHMKVGQGLGVRNEKAKFYYDQKSDCREYQVGESNKGIFPQAAYEGPGSVVDKVSPTVYAVHLPFKGKYTTKYYHIMQLKP</sequence>
<reference evidence="3" key="1">
    <citation type="submission" date="2011-08" db="EMBL/GenBank/DDBJ databases">
        <title>The draft genome of Latimeria chalumnae.</title>
        <authorList>
            <person name="Di Palma F."/>
            <person name="Alfoldi J."/>
            <person name="Johnson J."/>
            <person name="Berlin A."/>
            <person name="Gnerre S."/>
            <person name="Jaffe D."/>
            <person name="MacCallum I."/>
            <person name="Young S."/>
            <person name="Walker B.J."/>
            <person name="Lander E."/>
            <person name="Lindblad-Toh K."/>
        </authorList>
    </citation>
    <scope>NUCLEOTIDE SEQUENCE [LARGE SCALE GENOMIC DNA]</scope>
    <source>
        <strain evidence="3">Wild caught</strain>
    </source>
</reference>
<evidence type="ECO:0000313" key="2">
    <source>
        <dbReference type="Ensembl" id="ENSLACP00000000731.1"/>
    </source>
</evidence>
<dbReference type="SUPFAM" id="SSF53098">
    <property type="entry name" value="Ribonuclease H-like"/>
    <property type="match status" value="1"/>
</dbReference>
<dbReference type="InParanoid" id="H2ZTL0"/>
<dbReference type="OMA" id="CAQINAP"/>
<dbReference type="HOGENOM" id="CLU_000384_6_0_1"/>
<dbReference type="eggNOG" id="KOG0017">
    <property type="taxonomic scope" value="Eukaryota"/>
</dbReference>
<dbReference type="GO" id="GO:0015074">
    <property type="term" value="P:DNA integration"/>
    <property type="evidence" value="ECO:0007669"/>
    <property type="project" value="InterPro"/>
</dbReference>
<dbReference type="Pfam" id="PF00665">
    <property type="entry name" value="rve"/>
    <property type="match status" value="1"/>
</dbReference>
<evidence type="ECO:0000259" key="1">
    <source>
        <dbReference type="PROSITE" id="PS50994"/>
    </source>
</evidence>
<reference evidence="2" key="2">
    <citation type="submission" date="2025-08" db="UniProtKB">
        <authorList>
            <consortium name="Ensembl"/>
        </authorList>
    </citation>
    <scope>IDENTIFICATION</scope>
</reference>
<keyword evidence="3" id="KW-1185">Reference proteome</keyword>
<feature type="domain" description="Integrase catalytic" evidence="1">
    <location>
        <begin position="30"/>
        <end position="190"/>
    </location>
</feature>
<reference evidence="2" key="3">
    <citation type="submission" date="2025-09" db="UniProtKB">
        <authorList>
            <consortium name="Ensembl"/>
        </authorList>
    </citation>
    <scope>IDENTIFICATION</scope>
</reference>
<accession>H2ZTL0</accession>
<dbReference type="Proteomes" id="UP000008672">
    <property type="component" value="Unassembled WGS sequence"/>
</dbReference>
<dbReference type="GO" id="GO:0003676">
    <property type="term" value="F:nucleic acid binding"/>
    <property type="evidence" value="ECO:0007669"/>
    <property type="project" value="InterPro"/>
</dbReference>
<protein>
    <recommendedName>
        <fullName evidence="1">Integrase catalytic domain-containing protein</fullName>
    </recommendedName>
</protein>
<dbReference type="FunFam" id="3.30.420.10:FF:000032">
    <property type="entry name" value="Retrovirus-related Pol polyprotein from transposon 297-like Protein"/>
    <property type="match status" value="1"/>
</dbReference>
<dbReference type="PANTHER" id="PTHR37984">
    <property type="entry name" value="PROTEIN CBG26694"/>
    <property type="match status" value="1"/>
</dbReference>
<dbReference type="InterPro" id="IPR050951">
    <property type="entry name" value="Retrovirus_Pol_polyprotein"/>
</dbReference>
<proteinExistence type="predicted"/>
<dbReference type="GeneTree" id="ENSGT01000000214408"/>
<dbReference type="PROSITE" id="PS50994">
    <property type="entry name" value="INTEGRASE"/>
    <property type="match status" value="1"/>
</dbReference>
<evidence type="ECO:0000313" key="3">
    <source>
        <dbReference type="Proteomes" id="UP000008672"/>
    </source>
</evidence>
<dbReference type="AlphaFoldDB" id="H2ZTL0"/>
<name>H2ZTL0_LATCH</name>
<dbReference type="EMBL" id="AFYH01158760">
    <property type="status" value="NOT_ANNOTATED_CDS"/>
    <property type="molecule type" value="Genomic_DNA"/>
</dbReference>
<dbReference type="Gene3D" id="3.30.420.10">
    <property type="entry name" value="Ribonuclease H-like superfamily/Ribonuclease H"/>
    <property type="match status" value="1"/>
</dbReference>
<dbReference type="PANTHER" id="PTHR37984:SF12">
    <property type="entry name" value="RIBONUCLEASE H"/>
    <property type="match status" value="1"/>
</dbReference>
<dbReference type="STRING" id="7897.ENSLACP00000000731"/>
<organism evidence="2 3">
    <name type="scientific">Latimeria chalumnae</name>
    <name type="common">Coelacanth</name>
    <dbReference type="NCBI Taxonomy" id="7897"/>
    <lineage>
        <taxon>Eukaryota</taxon>
        <taxon>Metazoa</taxon>
        <taxon>Chordata</taxon>
        <taxon>Craniata</taxon>
        <taxon>Vertebrata</taxon>
        <taxon>Euteleostomi</taxon>
        <taxon>Coelacanthiformes</taxon>
        <taxon>Coelacanthidae</taxon>
        <taxon>Latimeria</taxon>
    </lineage>
</organism>
<dbReference type="InterPro" id="IPR012337">
    <property type="entry name" value="RNaseH-like_sf"/>
</dbReference>
<dbReference type="Ensembl" id="ENSLACT00000000737.1">
    <property type="protein sequence ID" value="ENSLACP00000000731.1"/>
    <property type="gene ID" value="ENSLACG00000000656.1"/>
</dbReference>
<dbReference type="InterPro" id="IPR001584">
    <property type="entry name" value="Integrase_cat-core"/>
</dbReference>
<dbReference type="InterPro" id="IPR036397">
    <property type="entry name" value="RNaseH_sf"/>
</dbReference>